<dbReference type="PROSITE" id="PS50943">
    <property type="entry name" value="HTH_CROC1"/>
    <property type="match status" value="1"/>
</dbReference>
<gene>
    <name evidence="3" type="ORF">B0E34_19250</name>
</gene>
<keyword evidence="1" id="KW-0238">DNA-binding</keyword>
<dbReference type="InterPro" id="IPR010982">
    <property type="entry name" value="Lambda_DNA-bd_dom_sf"/>
</dbReference>
<dbReference type="SMART" id="SM00530">
    <property type="entry name" value="HTH_XRE"/>
    <property type="match status" value="1"/>
</dbReference>
<evidence type="ECO:0000313" key="3">
    <source>
        <dbReference type="EMBL" id="OVE54178.1"/>
    </source>
</evidence>
<accession>A0A202BRL4</accession>
<dbReference type="RefSeq" id="WP_087712096.1">
    <property type="nucleotide sequence ID" value="NZ_MVAG01000164.1"/>
</dbReference>
<dbReference type="GO" id="GO:0003677">
    <property type="term" value="F:DNA binding"/>
    <property type="evidence" value="ECO:0007669"/>
    <property type="project" value="UniProtKB-KW"/>
</dbReference>
<reference evidence="4" key="1">
    <citation type="submission" date="2017-02" db="EMBL/GenBank/DDBJ databases">
        <authorList>
            <person name="Tetz G."/>
            <person name="Tetz V."/>
        </authorList>
    </citation>
    <scope>NUCLEOTIDE SEQUENCE [LARGE SCALE GENOMIC DNA]</scope>
    <source>
        <strain evidence="4">VT16-26</strain>
    </source>
</reference>
<dbReference type="CDD" id="cd00093">
    <property type="entry name" value="HTH_XRE"/>
    <property type="match status" value="1"/>
</dbReference>
<evidence type="ECO:0000256" key="1">
    <source>
        <dbReference type="ARBA" id="ARBA00023125"/>
    </source>
</evidence>
<sequence>MSQEDLAKRIEVSRTIFGNYERNANTPSIEVLIKMARTFNVTVDYLIGEGEISSYDKEVMKRIEDIDKLDPETKEHLFFLVDNIIQNFKTKQAFTK</sequence>
<dbReference type="AlphaFoldDB" id="A0A202BRL4"/>
<evidence type="ECO:0000313" key="4">
    <source>
        <dbReference type="Proteomes" id="UP000196355"/>
    </source>
</evidence>
<dbReference type="Pfam" id="PF01381">
    <property type="entry name" value="HTH_3"/>
    <property type="match status" value="1"/>
</dbReference>
<proteinExistence type="predicted"/>
<organism evidence="3 4">
    <name type="scientific">Chryseobacterium mucoviscidosis</name>
    <dbReference type="NCBI Taxonomy" id="1945581"/>
    <lineage>
        <taxon>Bacteria</taxon>
        <taxon>Pseudomonadati</taxon>
        <taxon>Bacteroidota</taxon>
        <taxon>Flavobacteriia</taxon>
        <taxon>Flavobacteriales</taxon>
        <taxon>Weeksellaceae</taxon>
        <taxon>Chryseobacterium group</taxon>
        <taxon>Chryseobacterium</taxon>
    </lineage>
</organism>
<dbReference type="PANTHER" id="PTHR46558">
    <property type="entry name" value="TRACRIPTIONAL REGULATORY PROTEIN-RELATED-RELATED"/>
    <property type="match status" value="1"/>
</dbReference>
<evidence type="ECO:0000259" key="2">
    <source>
        <dbReference type="PROSITE" id="PS50943"/>
    </source>
</evidence>
<feature type="domain" description="HTH cro/C1-type" evidence="2">
    <location>
        <begin position="1"/>
        <end position="46"/>
    </location>
</feature>
<comment type="caution">
    <text evidence="3">The sequence shown here is derived from an EMBL/GenBank/DDBJ whole genome shotgun (WGS) entry which is preliminary data.</text>
</comment>
<dbReference type="InterPro" id="IPR001387">
    <property type="entry name" value="Cro/C1-type_HTH"/>
</dbReference>
<name>A0A202BRL4_9FLAO</name>
<dbReference type="EMBL" id="MVAG01000164">
    <property type="protein sequence ID" value="OVE54178.1"/>
    <property type="molecule type" value="Genomic_DNA"/>
</dbReference>
<dbReference type="PANTHER" id="PTHR46558:SF11">
    <property type="entry name" value="HTH-TYPE TRANSCRIPTIONAL REGULATOR XRE"/>
    <property type="match status" value="1"/>
</dbReference>
<dbReference type="Gene3D" id="1.10.260.40">
    <property type="entry name" value="lambda repressor-like DNA-binding domains"/>
    <property type="match status" value="1"/>
</dbReference>
<keyword evidence="4" id="KW-1185">Reference proteome</keyword>
<dbReference type="Proteomes" id="UP000196355">
    <property type="component" value="Unassembled WGS sequence"/>
</dbReference>
<protein>
    <submittedName>
        <fullName evidence="3">Transcriptional regulator</fullName>
    </submittedName>
</protein>
<dbReference type="SUPFAM" id="SSF47413">
    <property type="entry name" value="lambda repressor-like DNA-binding domains"/>
    <property type="match status" value="1"/>
</dbReference>